<dbReference type="Proteomes" id="UP000867745">
    <property type="component" value="Unassembled WGS sequence"/>
</dbReference>
<name>A0AA38DS30_9ENTR</name>
<proteinExistence type="predicted"/>
<evidence type="ECO:0000313" key="4">
    <source>
        <dbReference type="Proteomes" id="UP000867745"/>
    </source>
</evidence>
<evidence type="ECO:0000259" key="1">
    <source>
        <dbReference type="Pfam" id="PF07022"/>
    </source>
</evidence>
<dbReference type="InterPro" id="IPR032499">
    <property type="entry name" value="Phage_CI_C"/>
</dbReference>
<dbReference type="AlphaFoldDB" id="A0AA38DS30"/>
<dbReference type="GO" id="GO:0045892">
    <property type="term" value="P:negative regulation of DNA-templated transcription"/>
    <property type="evidence" value="ECO:0007669"/>
    <property type="project" value="InterPro"/>
</dbReference>
<dbReference type="EMBL" id="DACUGV010000006">
    <property type="protein sequence ID" value="HAT7594222.1"/>
    <property type="molecule type" value="Genomic_DNA"/>
</dbReference>
<sequence length="188" mass="21139">MNLEKGGRGAIERMVEAYGFKTRQALCDHLGISKSTLATRYMRDSFPAEWVIQCALETGTSLSWLTNGYGIKEGSQNENTKELPLKILYDGELCPEGSYVFDVNFLPKALKNPMVVVVDSSKYICDIEYDDVRDGKWIVNIDGEISMRTITRLPGRRLHVEGGISPFECALEDIIMIAKIVMACLEYK</sequence>
<organism evidence="3 4">
    <name type="scientific">Citrobacter werkmanii</name>
    <dbReference type="NCBI Taxonomy" id="67827"/>
    <lineage>
        <taxon>Bacteria</taxon>
        <taxon>Pseudomonadati</taxon>
        <taxon>Pseudomonadota</taxon>
        <taxon>Gammaproteobacteria</taxon>
        <taxon>Enterobacterales</taxon>
        <taxon>Enterobacteriaceae</taxon>
        <taxon>Citrobacter</taxon>
        <taxon>Citrobacter freundii complex</taxon>
    </lineage>
</organism>
<dbReference type="Gene3D" id="2.10.109.10">
    <property type="entry name" value="Umud Fragment, subunit A"/>
    <property type="match status" value="1"/>
</dbReference>
<feature type="domain" description="Bacteriophage CI repressor N-terminal" evidence="1">
    <location>
        <begin position="9"/>
        <end position="70"/>
    </location>
</feature>
<dbReference type="GO" id="GO:0003677">
    <property type="term" value="F:DNA binding"/>
    <property type="evidence" value="ECO:0007669"/>
    <property type="project" value="InterPro"/>
</dbReference>
<evidence type="ECO:0000313" key="3">
    <source>
        <dbReference type="EMBL" id="HAT7594222.1"/>
    </source>
</evidence>
<evidence type="ECO:0000259" key="2">
    <source>
        <dbReference type="Pfam" id="PF16452"/>
    </source>
</evidence>
<accession>A0AA38DS30</accession>
<dbReference type="Gene3D" id="1.10.260.40">
    <property type="entry name" value="lambda repressor-like DNA-binding domains"/>
    <property type="match status" value="1"/>
</dbReference>
<gene>
    <name evidence="3" type="ORF">JAW44_004016</name>
</gene>
<protein>
    <submittedName>
        <fullName evidence="3">Phage repressor protein</fullName>
    </submittedName>
</protein>
<dbReference type="Pfam" id="PF07022">
    <property type="entry name" value="Phage_CI_repr"/>
    <property type="match status" value="1"/>
</dbReference>
<dbReference type="InterPro" id="IPR010982">
    <property type="entry name" value="Lambda_DNA-bd_dom_sf"/>
</dbReference>
<feature type="domain" description="Bacteriophage CI repressor C-terminal" evidence="2">
    <location>
        <begin position="87"/>
        <end position="181"/>
    </location>
</feature>
<dbReference type="GO" id="GO:0051259">
    <property type="term" value="P:protein complex oligomerization"/>
    <property type="evidence" value="ECO:0007669"/>
    <property type="project" value="InterPro"/>
</dbReference>
<reference evidence="3" key="2">
    <citation type="submission" date="2020-11" db="EMBL/GenBank/DDBJ databases">
        <authorList>
            <consortium name="NCBI Pathogen Detection Project"/>
        </authorList>
    </citation>
    <scope>NUCLEOTIDE SEQUENCE</scope>
    <source>
        <strain evidence="3">RS189</strain>
    </source>
</reference>
<dbReference type="Pfam" id="PF16452">
    <property type="entry name" value="Phage_CI_C"/>
    <property type="match status" value="1"/>
</dbReference>
<comment type="caution">
    <text evidence="3">The sequence shown here is derived from an EMBL/GenBank/DDBJ whole genome shotgun (WGS) entry which is preliminary data.</text>
</comment>
<dbReference type="InterPro" id="IPR010744">
    <property type="entry name" value="Phage_CI_N"/>
</dbReference>
<reference evidence="3" key="1">
    <citation type="journal article" date="2018" name="Genome Biol.">
        <title>SKESA: strategic k-mer extension for scrupulous assemblies.</title>
        <authorList>
            <person name="Souvorov A."/>
            <person name="Agarwala R."/>
            <person name="Lipman D.J."/>
        </authorList>
    </citation>
    <scope>NUCLEOTIDE SEQUENCE</scope>
    <source>
        <strain evidence="3">RS189</strain>
    </source>
</reference>